<dbReference type="Proteomes" id="UP000221961">
    <property type="component" value="Chromosome"/>
</dbReference>
<dbReference type="KEGG" id="ntp:CRH09_13880"/>
<dbReference type="GeneID" id="88358493"/>
<keyword evidence="2" id="KW-0413">Isomerase</keyword>
<gene>
    <name evidence="2" type="ORF">CRH09_13880</name>
</gene>
<dbReference type="GO" id="GO:0016491">
    <property type="term" value="F:oxidoreductase activity"/>
    <property type="evidence" value="ECO:0007669"/>
    <property type="project" value="InterPro"/>
</dbReference>
<reference evidence="2 3" key="1">
    <citation type="submission" date="2017-10" db="EMBL/GenBank/DDBJ databases">
        <title>Comparative genomics between pathogenic Norcardia.</title>
        <authorList>
            <person name="Zeng L."/>
        </authorList>
    </citation>
    <scope>NUCLEOTIDE SEQUENCE [LARGE SCALE GENOMIC DNA]</scope>
    <source>
        <strain evidence="2 3">NC_YFY_NT001</strain>
    </source>
</reference>
<name>A0A291RIH5_9NOCA</name>
<dbReference type="PANTHER" id="PTHR13887">
    <property type="entry name" value="GLUTATHIONE S-TRANSFERASE KAPPA"/>
    <property type="match status" value="1"/>
</dbReference>
<dbReference type="RefSeq" id="WP_098694273.1">
    <property type="nucleotide sequence ID" value="NZ_CP023778.1"/>
</dbReference>
<dbReference type="InterPro" id="IPR001853">
    <property type="entry name" value="DSBA-like_thioredoxin_dom"/>
</dbReference>
<dbReference type="SUPFAM" id="SSF52833">
    <property type="entry name" value="Thioredoxin-like"/>
    <property type="match status" value="1"/>
</dbReference>
<accession>A0A291RIH5</accession>
<sequence>MAVQVEIWTDINCPFCYLGKRRFEEALAGFAHRDEVRVVHRSFELDPALPAEHSGPVVAHIAHKYGISEAQAAANERGIGAQAEALGLPYRTSGRDFGNSFDMHRLLHYALDHGRQEALLDALYRGNFAEDRPLFADTERLVELAGQAGLDETDVRAVLADPRAYADAVRADEREAGRLGANGVPFFVFDRKYAVSGAQPPEMFAQALERAWEDREPVLEVVGGADACGPEGCALPERD</sequence>
<evidence type="ECO:0000313" key="3">
    <source>
        <dbReference type="Proteomes" id="UP000221961"/>
    </source>
</evidence>
<evidence type="ECO:0000259" key="1">
    <source>
        <dbReference type="Pfam" id="PF01323"/>
    </source>
</evidence>
<dbReference type="CDD" id="cd03024">
    <property type="entry name" value="DsbA_FrnE"/>
    <property type="match status" value="1"/>
</dbReference>
<dbReference type="InterPro" id="IPR036249">
    <property type="entry name" value="Thioredoxin-like_sf"/>
</dbReference>
<organism evidence="2 3">
    <name type="scientific">Nocardia terpenica</name>
    <dbReference type="NCBI Taxonomy" id="455432"/>
    <lineage>
        <taxon>Bacteria</taxon>
        <taxon>Bacillati</taxon>
        <taxon>Actinomycetota</taxon>
        <taxon>Actinomycetes</taxon>
        <taxon>Mycobacteriales</taxon>
        <taxon>Nocardiaceae</taxon>
        <taxon>Nocardia</taxon>
    </lineage>
</organism>
<evidence type="ECO:0000313" key="2">
    <source>
        <dbReference type="EMBL" id="ATL67125.1"/>
    </source>
</evidence>
<dbReference type="EMBL" id="CP023778">
    <property type="protein sequence ID" value="ATL67125.1"/>
    <property type="molecule type" value="Genomic_DNA"/>
</dbReference>
<feature type="domain" description="DSBA-like thioredoxin" evidence="1">
    <location>
        <begin position="4"/>
        <end position="208"/>
    </location>
</feature>
<dbReference type="Gene3D" id="3.40.30.10">
    <property type="entry name" value="Glutaredoxin"/>
    <property type="match status" value="1"/>
</dbReference>
<dbReference type="PANTHER" id="PTHR13887:SF41">
    <property type="entry name" value="THIOREDOXIN SUPERFAMILY PROTEIN"/>
    <property type="match status" value="1"/>
</dbReference>
<dbReference type="AlphaFoldDB" id="A0A291RIH5"/>
<proteinExistence type="predicted"/>
<dbReference type="GO" id="GO:0016853">
    <property type="term" value="F:isomerase activity"/>
    <property type="evidence" value="ECO:0007669"/>
    <property type="project" value="UniProtKB-KW"/>
</dbReference>
<protein>
    <submittedName>
        <fullName evidence="2">Protein-disulfide isomerase</fullName>
    </submittedName>
</protein>
<dbReference type="Pfam" id="PF01323">
    <property type="entry name" value="DSBA"/>
    <property type="match status" value="1"/>
</dbReference>